<protein>
    <recommendedName>
        <fullName evidence="12">Membrane protein insertase YidC</fullName>
    </recommendedName>
    <alternativeName>
        <fullName evidence="12">Foldase YidC</fullName>
    </alternativeName>
    <alternativeName>
        <fullName evidence="12">Membrane integrase YidC</fullName>
    </alternativeName>
    <alternativeName>
        <fullName evidence="12">Membrane protein YidC</fullName>
    </alternativeName>
</protein>
<feature type="transmembrane region" description="Helical" evidence="12">
    <location>
        <begin position="221"/>
        <end position="245"/>
    </location>
</feature>
<evidence type="ECO:0000256" key="8">
    <source>
        <dbReference type="ARBA" id="ARBA00023136"/>
    </source>
</evidence>
<evidence type="ECO:0000256" key="3">
    <source>
        <dbReference type="ARBA" id="ARBA00022475"/>
    </source>
</evidence>
<comment type="caution">
    <text evidence="15">The sequence shown here is derived from an EMBL/GenBank/DDBJ whole genome shotgun (WGS) entry which is preliminary data.</text>
</comment>
<dbReference type="HOGENOM" id="CLU_036138_5_0_9"/>
<keyword evidence="2 12" id="KW-0813">Transport</keyword>
<dbReference type="Pfam" id="PF02096">
    <property type="entry name" value="60KD_IMP"/>
    <property type="match status" value="1"/>
</dbReference>
<name>D0BMA6_9LACT</name>
<dbReference type="EMBL" id="ACRF02000016">
    <property type="protein sequence ID" value="EEW92841.1"/>
    <property type="molecule type" value="Genomic_DNA"/>
</dbReference>
<dbReference type="STRING" id="626369.HMPREF0446_00829"/>
<feature type="transmembrane region" description="Helical" evidence="12">
    <location>
        <begin position="52"/>
        <end position="75"/>
    </location>
</feature>
<feature type="chain" id="PRO_5008952064" description="Membrane protein insertase YidC" evidence="13">
    <location>
        <begin position="29"/>
        <end position="271"/>
    </location>
</feature>
<evidence type="ECO:0000256" key="10">
    <source>
        <dbReference type="ARBA" id="ARBA00023186"/>
    </source>
</evidence>
<evidence type="ECO:0000256" key="12">
    <source>
        <dbReference type="HAMAP-Rule" id="MF_01811"/>
    </source>
</evidence>
<dbReference type="OrthoDB" id="9780552at2"/>
<proteinExistence type="inferred from homology"/>
<dbReference type="HAMAP" id="MF_01811">
    <property type="entry name" value="YidC_type2"/>
    <property type="match status" value="1"/>
</dbReference>
<evidence type="ECO:0000256" key="9">
    <source>
        <dbReference type="ARBA" id="ARBA00023139"/>
    </source>
</evidence>
<keyword evidence="11 12" id="KW-0449">Lipoprotein</keyword>
<dbReference type="GO" id="GO:0032977">
    <property type="term" value="F:membrane insertase activity"/>
    <property type="evidence" value="ECO:0007669"/>
    <property type="project" value="InterPro"/>
</dbReference>
<dbReference type="GO" id="GO:0015031">
    <property type="term" value="P:protein transport"/>
    <property type="evidence" value="ECO:0007669"/>
    <property type="project" value="UniProtKB-KW"/>
</dbReference>
<dbReference type="InterPro" id="IPR023060">
    <property type="entry name" value="YidC/YidC1/YidC2_Firmicutes"/>
</dbReference>
<dbReference type="InterPro" id="IPR001708">
    <property type="entry name" value="YidC/ALB3/OXA1/COX18"/>
</dbReference>
<keyword evidence="9" id="KW-0564">Palmitate</keyword>
<evidence type="ECO:0000256" key="11">
    <source>
        <dbReference type="ARBA" id="ARBA00023288"/>
    </source>
</evidence>
<dbReference type="PANTHER" id="PTHR12428:SF65">
    <property type="entry name" value="CYTOCHROME C OXIDASE ASSEMBLY PROTEIN COX18, MITOCHONDRIAL"/>
    <property type="match status" value="1"/>
</dbReference>
<evidence type="ECO:0000313" key="15">
    <source>
        <dbReference type="EMBL" id="EEW92841.1"/>
    </source>
</evidence>
<keyword evidence="4 12" id="KW-0812">Transmembrane</keyword>
<feature type="signal peptide" evidence="13">
    <location>
        <begin position="1"/>
        <end position="28"/>
    </location>
</feature>
<dbReference type="Proteomes" id="UP000002939">
    <property type="component" value="Unassembled WGS sequence"/>
</dbReference>
<evidence type="ECO:0000256" key="4">
    <source>
        <dbReference type="ARBA" id="ARBA00022692"/>
    </source>
</evidence>
<feature type="transmembrane region" description="Helical" evidence="12">
    <location>
        <begin position="168"/>
        <end position="187"/>
    </location>
</feature>
<keyword evidence="8 12" id="KW-0472">Membrane</keyword>
<dbReference type="InterPro" id="IPR047196">
    <property type="entry name" value="YidC_ALB_C"/>
</dbReference>
<evidence type="ECO:0000256" key="6">
    <source>
        <dbReference type="ARBA" id="ARBA00022927"/>
    </source>
</evidence>
<dbReference type="PRINTS" id="PR00701">
    <property type="entry name" value="60KDINNERMP"/>
</dbReference>
<evidence type="ECO:0000256" key="13">
    <source>
        <dbReference type="SAM" id="SignalP"/>
    </source>
</evidence>
<dbReference type="GO" id="GO:0005886">
    <property type="term" value="C:plasma membrane"/>
    <property type="evidence" value="ECO:0007669"/>
    <property type="project" value="UniProtKB-SubCell"/>
</dbReference>
<gene>
    <name evidence="12" type="primary">yidC</name>
    <name evidence="15" type="ORF">HMPREF0446_00829</name>
</gene>
<organism evidence="15 16">
    <name type="scientific">Granulicatella elegans ATCC 700633</name>
    <dbReference type="NCBI Taxonomy" id="626369"/>
    <lineage>
        <taxon>Bacteria</taxon>
        <taxon>Bacillati</taxon>
        <taxon>Bacillota</taxon>
        <taxon>Bacilli</taxon>
        <taxon>Lactobacillales</taxon>
        <taxon>Carnobacteriaceae</taxon>
        <taxon>Granulicatella</taxon>
    </lineage>
</organism>
<keyword evidence="3 12" id="KW-1003">Cell membrane</keyword>
<dbReference type="eggNOG" id="COG0706">
    <property type="taxonomic scope" value="Bacteria"/>
</dbReference>
<comment type="subcellular location">
    <subcellularLocation>
        <location evidence="1 12">Cell membrane</location>
        <topology evidence="1 12">Multi-pass membrane protein</topology>
    </subcellularLocation>
</comment>
<dbReference type="AlphaFoldDB" id="D0BMA6"/>
<evidence type="ECO:0000256" key="2">
    <source>
        <dbReference type="ARBA" id="ARBA00022448"/>
    </source>
</evidence>
<keyword evidence="7 12" id="KW-1133">Transmembrane helix</keyword>
<feature type="domain" description="Membrane insertase YidC/Oxa/ALB C-terminal" evidence="14">
    <location>
        <begin position="57"/>
        <end position="239"/>
    </location>
</feature>
<reference evidence="15" key="2">
    <citation type="submission" date="2011-10" db="EMBL/GenBank/DDBJ databases">
        <title>The Genome Sequence of Granulicatella elegans ATCC 700633.</title>
        <authorList>
            <consortium name="The Broad Institute Genome Sequencing Platform"/>
            <consortium name="The Broad Institute Genome Sequencing Center for Infectious Disease"/>
            <person name="Earl A."/>
            <person name="Ward D."/>
            <person name="Feldgarden M."/>
            <person name="Gevers D."/>
            <person name="Sibley C.D."/>
            <person name="Field T.R."/>
            <person name="Grinwis M."/>
            <person name="Eshaghurshan C.S."/>
            <person name="Surette M.G."/>
            <person name="Young S.K."/>
            <person name="Zeng Q."/>
            <person name="Gargeya S."/>
            <person name="Fitzgerald M."/>
            <person name="Haas B."/>
            <person name="Abouelleil A."/>
            <person name="Alvarado L."/>
            <person name="Arachchi H.M."/>
            <person name="Berlin A."/>
            <person name="Brown A."/>
            <person name="Chapman S.B."/>
            <person name="Chen Z."/>
            <person name="Dunbar C."/>
            <person name="Freedman E."/>
            <person name="Gearin G."/>
            <person name="Goldberg J."/>
            <person name="Griggs A."/>
            <person name="Gujja S."/>
            <person name="Heiman D."/>
            <person name="Howarth C."/>
            <person name="Larson L."/>
            <person name="Lui A."/>
            <person name="MacDonald P.J.P."/>
            <person name="Montmayeur A."/>
            <person name="Murphy C."/>
            <person name="Neiman D."/>
            <person name="Pearson M."/>
            <person name="Priest M."/>
            <person name="Roberts A."/>
            <person name="Saif S."/>
            <person name="Shea T."/>
            <person name="Shenoy N."/>
            <person name="Sisk P."/>
            <person name="Stolte C."/>
            <person name="Sykes S."/>
            <person name="Wortman J."/>
            <person name="Nusbaum C."/>
            <person name="Birren B."/>
        </authorList>
    </citation>
    <scope>NUCLEOTIDE SEQUENCE [LARGE SCALE GENOMIC DNA]</scope>
    <source>
        <strain evidence="15">ATCC 700633</strain>
    </source>
</reference>
<sequence length="271" mass="30645">MKKKHKLALTLAVLTLFLAACSTTPVTAESTGIWDRVIIYNLSQFIITLSHIFGNSYGLGIIVFTIITRIVLVPVMHFQYKTTRQTAILQPEINKLREKYSARDHQTQEILREEISALYEREGVNQYAGCLPVAIQLPVMIALYQAISRTEALKTGSFLWFNLDQPDPFFILPILVVATTYATSWLTMKMQDSGAAGKIMLFVLPAMIGFTALTFPSALSLYWVVGNIFMVIQTLIMNNPFTFIAEQKAIAHEKRRREKALEKAKKKHGRS</sequence>
<dbReference type="GO" id="GO:0051205">
    <property type="term" value="P:protein insertion into membrane"/>
    <property type="evidence" value="ECO:0007669"/>
    <property type="project" value="TreeGrafter"/>
</dbReference>
<dbReference type="NCBIfam" id="TIGR03592">
    <property type="entry name" value="yidC_oxa1_cterm"/>
    <property type="match status" value="1"/>
</dbReference>
<accession>D0BMA6</accession>
<dbReference type="CDD" id="cd20070">
    <property type="entry name" value="5TM_YidC_Alb3"/>
    <property type="match status" value="1"/>
</dbReference>
<feature type="transmembrane region" description="Helical" evidence="12">
    <location>
        <begin position="127"/>
        <end position="148"/>
    </location>
</feature>
<keyword evidence="10 12" id="KW-0143">Chaperone</keyword>
<keyword evidence="5 12" id="KW-0732">Signal</keyword>
<evidence type="ECO:0000313" key="16">
    <source>
        <dbReference type="Proteomes" id="UP000002939"/>
    </source>
</evidence>
<comment type="similarity">
    <text evidence="12">Belongs to the OXA1/ALB3/YidC family. Type 2 subfamily.</text>
</comment>
<reference evidence="15" key="1">
    <citation type="submission" date="2009-09" db="EMBL/GenBank/DDBJ databases">
        <authorList>
            <consortium name="The Broad Institute Genome Sequencing Platform"/>
            <person name="Ward D."/>
            <person name="Feldgarden M."/>
            <person name="Earl A."/>
            <person name="Young S.K."/>
            <person name="Zeng Q."/>
            <person name="Koehrsen M."/>
            <person name="Alvarado L."/>
            <person name="Berlin A."/>
            <person name="Bochicchio J."/>
            <person name="Borenstein D."/>
            <person name="Chapman S.B."/>
            <person name="Chen Z."/>
            <person name="Engels R."/>
            <person name="Freedman E."/>
            <person name="Gellesch M."/>
            <person name="Goldberg J."/>
            <person name="Griggs A."/>
            <person name="Gujja S."/>
            <person name="Heilman E."/>
            <person name="Heiman D."/>
            <person name="Hepburn T."/>
            <person name="Howarth C."/>
            <person name="Jen D."/>
            <person name="Larson L."/>
            <person name="Lewis B."/>
            <person name="Mehta T."/>
            <person name="Park D."/>
            <person name="Pearson M."/>
            <person name="Roberts A."/>
            <person name="Saif S."/>
            <person name="Shea T."/>
            <person name="Shenoy N."/>
            <person name="Sisk P."/>
            <person name="Stolte C."/>
            <person name="Sykes S."/>
            <person name="Thomson T."/>
            <person name="Walk T."/>
            <person name="White J."/>
            <person name="Yandava C."/>
            <person name="Sibley C.D."/>
            <person name="Field T.R."/>
            <person name="Grinwis M."/>
            <person name="Eshaghurshan C.S."/>
            <person name="Surette M.G."/>
            <person name="Haas B."/>
            <person name="Nusbaum C."/>
            <person name="Birren B."/>
        </authorList>
    </citation>
    <scope>NUCLEOTIDE SEQUENCE [LARGE SCALE GENOMIC DNA]</scope>
    <source>
        <strain evidence="15">ATCC 700633</strain>
    </source>
</reference>
<dbReference type="InterPro" id="IPR028055">
    <property type="entry name" value="YidC/Oxa/ALB_C"/>
</dbReference>
<keyword evidence="6 12" id="KW-0653">Protein transport</keyword>
<evidence type="ECO:0000256" key="5">
    <source>
        <dbReference type="ARBA" id="ARBA00022729"/>
    </source>
</evidence>
<evidence type="ECO:0000259" key="14">
    <source>
        <dbReference type="Pfam" id="PF02096"/>
    </source>
</evidence>
<comment type="function">
    <text evidence="12">Required for the insertion and/or proper folding and/or complex formation of integral membrane proteins into the membrane. Involved in integration of membrane proteins that insert both dependently and independently of the Sec translocase complex, as well as at least some lipoproteins.</text>
</comment>
<dbReference type="PROSITE" id="PS51257">
    <property type="entry name" value="PROKAR_LIPOPROTEIN"/>
    <property type="match status" value="1"/>
</dbReference>
<feature type="transmembrane region" description="Helical" evidence="12">
    <location>
        <begin position="199"/>
        <end position="215"/>
    </location>
</feature>
<evidence type="ECO:0000256" key="7">
    <source>
        <dbReference type="ARBA" id="ARBA00022989"/>
    </source>
</evidence>
<evidence type="ECO:0000256" key="1">
    <source>
        <dbReference type="ARBA" id="ARBA00004651"/>
    </source>
</evidence>
<dbReference type="PANTHER" id="PTHR12428">
    <property type="entry name" value="OXA1"/>
    <property type="match status" value="1"/>
</dbReference>
<dbReference type="RefSeq" id="WP_006703102.1">
    <property type="nucleotide sequence ID" value="NZ_KI391971.1"/>
</dbReference>
<keyword evidence="16" id="KW-1185">Reference proteome</keyword>